<gene>
    <name evidence="10" type="ORF">TICRE_06090</name>
</gene>
<dbReference type="AlphaFoldDB" id="A0A1U7M839"/>
<keyword evidence="4 5" id="KW-0472">Membrane</keyword>
<protein>
    <submittedName>
        <fullName evidence="10">Uncharacterized protein</fullName>
    </submittedName>
</protein>
<evidence type="ECO:0000256" key="4">
    <source>
        <dbReference type="ARBA" id="ARBA00023136"/>
    </source>
</evidence>
<evidence type="ECO:0000259" key="7">
    <source>
        <dbReference type="Pfam" id="PF01957"/>
    </source>
</evidence>
<dbReference type="Gene3D" id="2.40.50.140">
    <property type="entry name" value="Nucleic acid-binding proteins"/>
    <property type="match status" value="1"/>
</dbReference>
<dbReference type="Pfam" id="PF25145">
    <property type="entry name" value="NfeD1b_N"/>
    <property type="match status" value="1"/>
</dbReference>
<dbReference type="OrthoDB" id="9806253at2"/>
<feature type="transmembrane region" description="Helical" evidence="5">
    <location>
        <begin position="221"/>
        <end position="241"/>
    </location>
</feature>
<dbReference type="RefSeq" id="WP_075725000.1">
    <property type="nucleotide sequence ID" value="NZ_LTDM01000008.1"/>
</dbReference>
<keyword evidence="3 5" id="KW-1133">Transmembrane helix</keyword>
<evidence type="ECO:0000259" key="9">
    <source>
        <dbReference type="Pfam" id="PF25145"/>
    </source>
</evidence>
<evidence type="ECO:0000256" key="6">
    <source>
        <dbReference type="SAM" id="SignalP"/>
    </source>
</evidence>
<feature type="transmembrane region" description="Helical" evidence="5">
    <location>
        <begin position="271"/>
        <end position="289"/>
    </location>
</feature>
<evidence type="ECO:0000313" key="10">
    <source>
        <dbReference type="EMBL" id="OLS03379.1"/>
    </source>
</evidence>
<comment type="caution">
    <text evidence="10">The sequence shown here is derived from an EMBL/GenBank/DDBJ whole genome shotgun (WGS) entry which is preliminary data.</text>
</comment>
<dbReference type="InterPro" id="IPR002810">
    <property type="entry name" value="NfeD-like_C"/>
</dbReference>
<name>A0A1U7M839_TISCR</name>
<dbReference type="InterPro" id="IPR056739">
    <property type="entry name" value="NfeD_membrane"/>
</dbReference>
<dbReference type="SUPFAM" id="SSF141322">
    <property type="entry name" value="NfeD domain-like"/>
    <property type="match status" value="1"/>
</dbReference>
<dbReference type="InterPro" id="IPR056738">
    <property type="entry name" value="NfeD1b_N"/>
</dbReference>
<evidence type="ECO:0000313" key="11">
    <source>
        <dbReference type="Proteomes" id="UP000186112"/>
    </source>
</evidence>
<dbReference type="Proteomes" id="UP000186112">
    <property type="component" value="Unassembled WGS sequence"/>
</dbReference>
<keyword evidence="11" id="KW-1185">Reference proteome</keyword>
<feature type="domain" description="NfeD integral membrane" evidence="8">
    <location>
        <begin position="227"/>
        <end position="340"/>
    </location>
</feature>
<dbReference type="Pfam" id="PF01957">
    <property type="entry name" value="NfeD"/>
    <property type="match status" value="1"/>
</dbReference>
<dbReference type="EMBL" id="LTDM01000008">
    <property type="protein sequence ID" value="OLS03379.1"/>
    <property type="molecule type" value="Genomic_DNA"/>
</dbReference>
<evidence type="ECO:0000256" key="2">
    <source>
        <dbReference type="ARBA" id="ARBA00022692"/>
    </source>
</evidence>
<keyword evidence="6" id="KW-0732">Signal</keyword>
<dbReference type="GO" id="GO:0005886">
    <property type="term" value="C:plasma membrane"/>
    <property type="evidence" value="ECO:0007669"/>
    <property type="project" value="TreeGrafter"/>
</dbReference>
<organism evidence="10 11">
    <name type="scientific">Tissierella creatinophila DSM 6911</name>
    <dbReference type="NCBI Taxonomy" id="1123403"/>
    <lineage>
        <taxon>Bacteria</taxon>
        <taxon>Bacillati</taxon>
        <taxon>Bacillota</taxon>
        <taxon>Tissierellia</taxon>
        <taxon>Tissierellales</taxon>
        <taxon>Tissierellaceae</taxon>
        <taxon>Tissierella</taxon>
    </lineage>
</organism>
<dbReference type="InterPro" id="IPR012340">
    <property type="entry name" value="NA-bd_OB-fold"/>
</dbReference>
<evidence type="ECO:0000256" key="3">
    <source>
        <dbReference type="ARBA" id="ARBA00022989"/>
    </source>
</evidence>
<dbReference type="Gene3D" id="3.90.226.10">
    <property type="entry name" value="2-enoyl-CoA Hydratase, Chain A, domain 1"/>
    <property type="match status" value="1"/>
</dbReference>
<dbReference type="Pfam" id="PF24961">
    <property type="entry name" value="NfeD_membrane"/>
    <property type="match status" value="1"/>
</dbReference>
<evidence type="ECO:0000256" key="5">
    <source>
        <dbReference type="SAM" id="Phobius"/>
    </source>
</evidence>
<dbReference type="SUPFAM" id="SSF52096">
    <property type="entry name" value="ClpP/crotonase"/>
    <property type="match status" value="1"/>
</dbReference>
<reference evidence="10 11" key="1">
    <citation type="submission" date="2016-02" db="EMBL/GenBank/DDBJ databases">
        <title>Genome sequence of Tissierella creatinophila DSM 6911.</title>
        <authorList>
            <person name="Poehlein A."/>
            <person name="Daniel R."/>
        </authorList>
    </citation>
    <scope>NUCLEOTIDE SEQUENCE [LARGE SCALE GENOMIC DNA]</scope>
    <source>
        <strain evidence="10 11">DSM 6911</strain>
    </source>
</reference>
<dbReference type="InterPro" id="IPR029045">
    <property type="entry name" value="ClpP/crotonase-like_dom_sf"/>
</dbReference>
<sequence>MKKIRIFLPILILLLVFSSLSIADNSDDVYVVPIKGEINKATANFVKDAIKDANKNSPKAIIFEINTYGGLVDQAIEIKDAIISTNIPTISFVNNKAISAGVLITIASENVVMSTNSTIGSAETIPNTEKNLSFWRSVLRDTAVYRGRNDKIIQAMADKDIEVEGLNKKGKLVNLTSKEALKYEITDHISNDYEDILAKLDIENANIKEYKEGLQIKLAKYIATPALSSLLLTIAFVGLIIELLTPGFGLGGTLSILGFGLYFSGNILAGSSNWTSLALFVTGLILIVIEAIIPGFGLPGISGVILVLVGIVLATDSLNIALFSLSISIIITTIVTIILVKLGYRSKLLDAFILTGQNKKQEIYINSRSKDVYLEKIGTAVTELRPSGFINIEGERLDALSDEGFIHSGESIKVIRVEGSKIFVRRI</sequence>
<dbReference type="InterPro" id="IPR052165">
    <property type="entry name" value="Membrane_assoc_protease"/>
</dbReference>
<feature type="chain" id="PRO_5012752932" evidence="6">
    <location>
        <begin position="24"/>
        <end position="427"/>
    </location>
</feature>
<dbReference type="CDD" id="cd07021">
    <property type="entry name" value="Clp_protease_NfeD_like"/>
    <property type="match status" value="1"/>
</dbReference>
<feature type="transmembrane region" description="Helical" evidence="5">
    <location>
        <begin position="248"/>
        <end position="265"/>
    </location>
</feature>
<evidence type="ECO:0000259" key="8">
    <source>
        <dbReference type="Pfam" id="PF24961"/>
    </source>
</evidence>
<dbReference type="PANTHER" id="PTHR33507">
    <property type="entry name" value="INNER MEMBRANE PROTEIN YBBJ"/>
    <property type="match status" value="1"/>
</dbReference>
<feature type="signal peptide" evidence="6">
    <location>
        <begin position="1"/>
        <end position="23"/>
    </location>
</feature>
<dbReference type="PANTHER" id="PTHR33507:SF3">
    <property type="entry name" value="INNER MEMBRANE PROTEIN YBBJ"/>
    <property type="match status" value="1"/>
</dbReference>
<feature type="transmembrane region" description="Helical" evidence="5">
    <location>
        <begin position="320"/>
        <end position="340"/>
    </location>
</feature>
<accession>A0A1U7M839</accession>
<proteinExistence type="predicted"/>
<feature type="domain" description="NfeD1b N-terminal" evidence="9">
    <location>
        <begin position="29"/>
        <end position="209"/>
    </location>
</feature>
<comment type="subcellular location">
    <subcellularLocation>
        <location evidence="1">Membrane</location>
        <topology evidence="1">Multi-pass membrane protein</topology>
    </subcellularLocation>
</comment>
<feature type="domain" description="NfeD-like C-terminal" evidence="7">
    <location>
        <begin position="373"/>
        <end position="426"/>
    </location>
</feature>
<keyword evidence="2 5" id="KW-0812">Transmembrane</keyword>
<evidence type="ECO:0000256" key="1">
    <source>
        <dbReference type="ARBA" id="ARBA00004141"/>
    </source>
</evidence>